<dbReference type="PIRSF" id="PIRSF017706">
    <property type="entry name" value="TFIP11"/>
    <property type="match status" value="1"/>
</dbReference>
<comment type="subcellular location">
    <subcellularLocation>
        <location evidence="1 7">Nucleus</location>
    </subcellularLocation>
</comment>
<dbReference type="AlphaFoldDB" id="A0A1B6D3D3"/>
<dbReference type="Pfam" id="PF07842">
    <property type="entry name" value="GCFC"/>
    <property type="match status" value="1"/>
</dbReference>
<accession>A0A1B6D3D3</accession>
<dbReference type="PANTHER" id="PTHR23329:SF1">
    <property type="entry name" value="TUFTELIN-INTERACTING PROTEIN 11"/>
    <property type="match status" value="1"/>
</dbReference>
<evidence type="ECO:0000256" key="3">
    <source>
        <dbReference type="ARBA" id="ARBA00022664"/>
    </source>
</evidence>
<reference evidence="10" key="1">
    <citation type="submission" date="2015-12" db="EMBL/GenBank/DDBJ databases">
        <title>De novo transcriptome assembly of four potential Pierce s Disease insect vectors from Arizona vineyards.</title>
        <authorList>
            <person name="Tassone E.E."/>
        </authorList>
    </citation>
    <scope>NUCLEOTIDE SEQUENCE</scope>
</reference>
<protein>
    <recommendedName>
        <fullName evidence="9">G-patch domain-containing protein</fullName>
    </recommendedName>
</protein>
<dbReference type="GO" id="GO:0000390">
    <property type="term" value="P:spliceosomal complex disassembly"/>
    <property type="evidence" value="ECO:0007669"/>
    <property type="project" value="InterPro"/>
</dbReference>
<evidence type="ECO:0000256" key="4">
    <source>
        <dbReference type="ARBA" id="ARBA00022728"/>
    </source>
</evidence>
<feature type="region of interest" description="Disordered" evidence="8">
    <location>
        <begin position="38"/>
        <end position="123"/>
    </location>
</feature>
<keyword evidence="5 7" id="KW-0508">mRNA splicing</keyword>
<evidence type="ECO:0000256" key="6">
    <source>
        <dbReference type="ARBA" id="ARBA00023242"/>
    </source>
</evidence>
<dbReference type="InterPro" id="IPR045211">
    <property type="entry name" value="TFP11/STIP/Ntr1"/>
</dbReference>
<evidence type="ECO:0000313" key="10">
    <source>
        <dbReference type="EMBL" id="JAS20188.1"/>
    </source>
</evidence>
<feature type="domain" description="G-patch" evidence="9">
    <location>
        <begin position="160"/>
        <end position="206"/>
    </location>
</feature>
<feature type="compositionally biased region" description="Basic residues" evidence="8">
    <location>
        <begin position="53"/>
        <end position="62"/>
    </location>
</feature>
<evidence type="ECO:0000256" key="8">
    <source>
        <dbReference type="SAM" id="MobiDB-lite"/>
    </source>
</evidence>
<sequence>MSEDEVEAFEITDYDLANEFNIKRPGRGLSKNEQIYGMWADDSGDEGPSQRRGFGKSKSKSSFRKDYSAPVNFVAGGIQQAGKNKEKLPLHEEDEDDEKDEMHRHGGSSSDSSEEDEPQRNFRNLTVNNIDGDIAGLRKKRHQFNPALANKGVGDWERHTKGIGAKLLLQMGFQPGKGLGKDLQGIQAPIEATLRKGRGAIGAYGPEKNQKVADLPKKDKKDEDKDSDKISQWRKEDGTSKKKKVRYVYKSIEDVLDQSKQPGKKRREFNELSKVKVIDMTGPEQRVLSGYHAISSVQKPSDQWEIRKEKKFVNFELPELQHNLNLLVDMCEEAIVLNDKNLRYAEDQCVALESEVESLNKINLQETASISTLENVMRIVERLVSGTEKNSLSLKEASDLFIELQEKYYTEYCAYEIGSLASSVIRPLLKDCLAGWSPLKEPTKPITVFQQWKSILEQDPSHRLSIASTQDPFHRLLWDAWMPSIRIAVNAWQCRNCDVMIELLETWIPILPGWILDNILQQLILPRLQHDVEEWNPLTDTVPIHKWIHPWVPLLGKHLSTIIFPIIRHKLSSALVSWHPSDCSARLMLQPWVGVFSQGEMDGFLVNNIVPKLHQTLQEFVVNPHQQHLDNWNWVMEWKELLPAHIMASVLDKSFFPKWLQVLTLWLNLTPNYDQVTNWYTGWKGLMSEKLMSQPVIKEHFRSALDLMNRSVGGKVSQQSLQPETSRSQGMAECLQTAAQIPQGFKDLIQKRCEERGIVWLPIPNRFREGKQIYRCGNLQVYIDRNVLFVCDSSGLWNPTSINKLMDIAV</sequence>
<dbReference type="GO" id="GO:0003676">
    <property type="term" value="F:nucleic acid binding"/>
    <property type="evidence" value="ECO:0007669"/>
    <property type="project" value="InterPro"/>
</dbReference>
<dbReference type="Pfam" id="PF12457">
    <property type="entry name" value="TIP_N"/>
    <property type="match status" value="1"/>
</dbReference>
<keyword evidence="3 7" id="KW-0507">mRNA processing</keyword>
<evidence type="ECO:0000259" key="9">
    <source>
        <dbReference type="PROSITE" id="PS50174"/>
    </source>
</evidence>
<dbReference type="PROSITE" id="PS50174">
    <property type="entry name" value="G_PATCH"/>
    <property type="match status" value="1"/>
</dbReference>
<keyword evidence="4 7" id="KW-0747">Spliceosome</keyword>
<feature type="region of interest" description="Disordered" evidence="8">
    <location>
        <begin position="201"/>
        <end position="237"/>
    </location>
</feature>
<comment type="similarity">
    <text evidence="2 7">Belongs to the TFP11/STIP family.</text>
</comment>
<gene>
    <name evidence="10" type="ORF">g.8726</name>
</gene>
<name>A0A1B6D3D3_9HEMI</name>
<dbReference type="GO" id="GO:0071008">
    <property type="term" value="C:U2-type post-mRNA release spliceosomal complex"/>
    <property type="evidence" value="ECO:0007669"/>
    <property type="project" value="TreeGrafter"/>
</dbReference>
<dbReference type="InterPro" id="IPR022159">
    <property type="entry name" value="STIP/TFIP11_N"/>
</dbReference>
<dbReference type="InterPro" id="IPR022783">
    <property type="entry name" value="GCFC_dom"/>
</dbReference>
<feature type="compositionally biased region" description="Basic and acidic residues" evidence="8">
    <location>
        <begin position="208"/>
        <end position="237"/>
    </location>
</feature>
<evidence type="ECO:0000256" key="2">
    <source>
        <dbReference type="ARBA" id="ARBA00010900"/>
    </source>
</evidence>
<dbReference type="InterPro" id="IPR000467">
    <property type="entry name" value="G_patch_dom"/>
</dbReference>
<dbReference type="EMBL" id="GEDC01017110">
    <property type="protein sequence ID" value="JAS20188.1"/>
    <property type="molecule type" value="Transcribed_RNA"/>
</dbReference>
<keyword evidence="6 7" id="KW-0539">Nucleus</keyword>
<organism evidence="10">
    <name type="scientific">Clastoptera arizonana</name>
    <name type="common">Arizona spittle bug</name>
    <dbReference type="NCBI Taxonomy" id="38151"/>
    <lineage>
        <taxon>Eukaryota</taxon>
        <taxon>Metazoa</taxon>
        <taxon>Ecdysozoa</taxon>
        <taxon>Arthropoda</taxon>
        <taxon>Hexapoda</taxon>
        <taxon>Insecta</taxon>
        <taxon>Pterygota</taxon>
        <taxon>Neoptera</taxon>
        <taxon>Paraneoptera</taxon>
        <taxon>Hemiptera</taxon>
        <taxon>Auchenorrhyncha</taxon>
        <taxon>Cercopoidea</taxon>
        <taxon>Clastopteridae</taxon>
        <taxon>Clastoptera</taxon>
    </lineage>
</organism>
<dbReference type="SMART" id="SM00443">
    <property type="entry name" value="G_patch"/>
    <property type="match status" value="1"/>
</dbReference>
<evidence type="ECO:0000256" key="1">
    <source>
        <dbReference type="ARBA" id="ARBA00004123"/>
    </source>
</evidence>
<dbReference type="Pfam" id="PF01585">
    <property type="entry name" value="G-patch"/>
    <property type="match status" value="1"/>
</dbReference>
<evidence type="ECO:0000256" key="5">
    <source>
        <dbReference type="ARBA" id="ARBA00023187"/>
    </source>
</evidence>
<evidence type="ECO:0000256" key="7">
    <source>
        <dbReference type="PIRNR" id="PIRNR017706"/>
    </source>
</evidence>
<dbReference type="InterPro" id="IPR024933">
    <property type="entry name" value="TFP11"/>
</dbReference>
<dbReference type="PANTHER" id="PTHR23329">
    <property type="entry name" value="TUFTELIN-INTERACTING PROTEIN 11-RELATED"/>
    <property type="match status" value="1"/>
</dbReference>
<proteinExistence type="inferred from homology"/>